<evidence type="ECO:0008006" key="4">
    <source>
        <dbReference type="Google" id="ProtNLM"/>
    </source>
</evidence>
<gene>
    <name evidence="2" type="ORF">SNE40_018417</name>
</gene>
<dbReference type="PANTHER" id="PTHR15887:SF1">
    <property type="entry name" value="TRANSMEMBRANE PROTEIN 69"/>
    <property type="match status" value="1"/>
</dbReference>
<dbReference type="EMBL" id="JAZGQO010000013">
    <property type="protein sequence ID" value="KAK6172014.1"/>
    <property type="molecule type" value="Genomic_DNA"/>
</dbReference>
<evidence type="ECO:0000313" key="2">
    <source>
        <dbReference type="EMBL" id="KAK6172014.1"/>
    </source>
</evidence>
<dbReference type="Proteomes" id="UP001347796">
    <property type="component" value="Unassembled WGS sequence"/>
</dbReference>
<evidence type="ECO:0000313" key="3">
    <source>
        <dbReference type="Proteomes" id="UP001347796"/>
    </source>
</evidence>
<keyword evidence="1" id="KW-0812">Transmembrane</keyword>
<feature type="transmembrane region" description="Helical" evidence="1">
    <location>
        <begin position="115"/>
        <end position="135"/>
    </location>
</feature>
<keyword evidence="3" id="KW-1185">Reference proteome</keyword>
<protein>
    <recommendedName>
        <fullName evidence="4">Transmembrane protein 69</fullName>
    </recommendedName>
</protein>
<feature type="transmembrane region" description="Helical" evidence="1">
    <location>
        <begin position="199"/>
        <end position="219"/>
    </location>
</feature>
<keyword evidence="1" id="KW-0472">Membrane</keyword>
<accession>A0AAN8JAF7</accession>
<dbReference type="Pfam" id="PF11911">
    <property type="entry name" value="DUF3429"/>
    <property type="match status" value="1"/>
</dbReference>
<dbReference type="InterPro" id="IPR021836">
    <property type="entry name" value="DUF3429"/>
</dbReference>
<evidence type="ECO:0000256" key="1">
    <source>
        <dbReference type="SAM" id="Phobius"/>
    </source>
</evidence>
<organism evidence="2 3">
    <name type="scientific">Patella caerulea</name>
    <name type="common">Rayed Mediterranean limpet</name>
    <dbReference type="NCBI Taxonomy" id="87958"/>
    <lineage>
        <taxon>Eukaryota</taxon>
        <taxon>Metazoa</taxon>
        <taxon>Spiralia</taxon>
        <taxon>Lophotrochozoa</taxon>
        <taxon>Mollusca</taxon>
        <taxon>Gastropoda</taxon>
        <taxon>Patellogastropoda</taxon>
        <taxon>Patelloidea</taxon>
        <taxon>Patellidae</taxon>
        <taxon>Patella</taxon>
    </lineage>
</organism>
<feature type="transmembrane region" description="Helical" evidence="1">
    <location>
        <begin position="156"/>
        <end position="179"/>
    </location>
</feature>
<keyword evidence="1" id="KW-1133">Transmembrane helix</keyword>
<reference evidence="2 3" key="1">
    <citation type="submission" date="2024-01" db="EMBL/GenBank/DDBJ databases">
        <title>The genome of the rayed Mediterranean limpet Patella caerulea (Linnaeus, 1758).</title>
        <authorList>
            <person name="Anh-Thu Weber A."/>
            <person name="Halstead-Nussloch G."/>
        </authorList>
    </citation>
    <scope>NUCLEOTIDE SEQUENCE [LARGE SCALE GENOMIC DNA]</scope>
    <source>
        <strain evidence="2">AATW-2023a</strain>
        <tissue evidence="2">Whole specimen</tissue>
    </source>
</reference>
<feature type="transmembrane region" description="Helical" evidence="1">
    <location>
        <begin position="85"/>
        <end position="103"/>
    </location>
</feature>
<proteinExistence type="predicted"/>
<dbReference type="PANTHER" id="PTHR15887">
    <property type="entry name" value="TRANSMEMBRANE PROTEIN 69"/>
    <property type="match status" value="1"/>
</dbReference>
<dbReference type="AlphaFoldDB" id="A0AAN8JAF7"/>
<comment type="caution">
    <text evidence="2">The sequence shown here is derived from an EMBL/GenBank/DDBJ whole genome shotgun (WGS) entry which is preliminary data.</text>
</comment>
<name>A0AAN8JAF7_PATCE</name>
<sequence>MSSALRQIVSQTRHLHKYNINVLSTCVTSYQVNKGCSINNNSNNVITGVKSTLLNQSRFLSEDTETKSVTIWQDLKQIKSSPKPALILGFSGLIPFISTPLYFITSQTFCADIAFAQMAYGATILSFLGGVRWGFVIQKDHLRNWFNMGYSVAPSLIAWVGLLLPFPAAMLTMITGLAATAYFDTMLRGYPSWFKGLRFTLSFFAVLSLWTTFVCRYVLKGKNRDSLQEKSP</sequence>